<name>A0A0A9GZ01_ARUDO</name>
<dbReference type="AlphaFoldDB" id="A0A0A9GZ01"/>
<protein>
    <submittedName>
        <fullName evidence="1">Uncharacterized protein</fullName>
    </submittedName>
</protein>
<organism evidence="1">
    <name type="scientific">Arundo donax</name>
    <name type="common">Giant reed</name>
    <name type="synonym">Donax arundinaceus</name>
    <dbReference type="NCBI Taxonomy" id="35708"/>
    <lineage>
        <taxon>Eukaryota</taxon>
        <taxon>Viridiplantae</taxon>
        <taxon>Streptophyta</taxon>
        <taxon>Embryophyta</taxon>
        <taxon>Tracheophyta</taxon>
        <taxon>Spermatophyta</taxon>
        <taxon>Magnoliopsida</taxon>
        <taxon>Liliopsida</taxon>
        <taxon>Poales</taxon>
        <taxon>Poaceae</taxon>
        <taxon>PACMAD clade</taxon>
        <taxon>Arundinoideae</taxon>
        <taxon>Arundineae</taxon>
        <taxon>Arundo</taxon>
    </lineage>
</organism>
<reference evidence="1" key="1">
    <citation type="submission" date="2014-09" db="EMBL/GenBank/DDBJ databases">
        <authorList>
            <person name="Magalhaes I.L.F."/>
            <person name="Oliveira U."/>
            <person name="Santos F.R."/>
            <person name="Vidigal T.H.D.A."/>
            <person name="Brescovit A.D."/>
            <person name="Santos A.J."/>
        </authorList>
    </citation>
    <scope>NUCLEOTIDE SEQUENCE</scope>
    <source>
        <tissue evidence="1">Shoot tissue taken approximately 20 cm above the soil surface</tissue>
    </source>
</reference>
<proteinExistence type="predicted"/>
<evidence type="ECO:0000313" key="1">
    <source>
        <dbReference type="EMBL" id="JAE25833.1"/>
    </source>
</evidence>
<reference evidence="1" key="2">
    <citation type="journal article" date="2015" name="Data Brief">
        <title>Shoot transcriptome of the giant reed, Arundo donax.</title>
        <authorList>
            <person name="Barrero R.A."/>
            <person name="Guerrero F.D."/>
            <person name="Moolhuijzen P."/>
            <person name="Goolsby J.A."/>
            <person name="Tidwell J."/>
            <person name="Bellgard S.E."/>
            <person name="Bellgard M.I."/>
        </authorList>
    </citation>
    <scope>NUCLEOTIDE SEQUENCE</scope>
    <source>
        <tissue evidence="1">Shoot tissue taken approximately 20 cm above the soil surface</tissue>
    </source>
</reference>
<sequence>MSPPLGYNHSHCHFTLCSGGNYYGLQTEVS</sequence>
<dbReference type="EMBL" id="GBRH01172063">
    <property type="protein sequence ID" value="JAE25833.1"/>
    <property type="molecule type" value="Transcribed_RNA"/>
</dbReference>
<accession>A0A0A9GZ01</accession>